<protein>
    <submittedName>
        <fullName evidence="7">Amino acid/amide ABC transporter substrate-binding protein (HAAT family)</fullName>
    </submittedName>
</protein>
<accession>A0A2V3U0I0</accession>
<keyword evidence="3 5" id="KW-0732">Signal</keyword>
<keyword evidence="4" id="KW-0029">Amino-acid transport</keyword>
<evidence type="ECO:0000313" key="8">
    <source>
        <dbReference type="Proteomes" id="UP000248021"/>
    </source>
</evidence>
<dbReference type="InterPro" id="IPR028081">
    <property type="entry name" value="Leu-bd"/>
</dbReference>
<dbReference type="Pfam" id="PF13458">
    <property type="entry name" value="Peripla_BP_6"/>
    <property type="match status" value="1"/>
</dbReference>
<proteinExistence type="inferred from homology"/>
<evidence type="ECO:0000256" key="1">
    <source>
        <dbReference type="ARBA" id="ARBA00010062"/>
    </source>
</evidence>
<dbReference type="RefSeq" id="WP_110376921.1">
    <property type="nucleotide sequence ID" value="NZ_JAHBRY010000003.1"/>
</dbReference>
<dbReference type="GO" id="GO:0006865">
    <property type="term" value="P:amino acid transport"/>
    <property type="evidence" value="ECO:0007669"/>
    <property type="project" value="UniProtKB-KW"/>
</dbReference>
<dbReference type="AlphaFoldDB" id="A0A2V3U0I0"/>
<reference evidence="7 8" key="1">
    <citation type="submission" date="2018-05" db="EMBL/GenBank/DDBJ databases">
        <title>Genomic Encyclopedia of Type Strains, Phase IV (KMG-IV): sequencing the most valuable type-strain genomes for metagenomic binning, comparative biology and taxonomic classification.</title>
        <authorList>
            <person name="Goeker M."/>
        </authorList>
    </citation>
    <scope>NUCLEOTIDE SEQUENCE [LARGE SCALE GENOMIC DNA]</scope>
    <source>
        <strain evidence="7 8">DSM 6462</strain>
    </source>
</reference>
<comment type="caution">
    <text evidence="7">The sequence shown here is derived from an EMBL/GenBank/DDBJ whole genome shotgun (WGS) entry which is preliminary data.</text>
</comment>
<feature type="chain" id="PRO_5016031017" evidence="5">
    <location>
        <begin position="20"/>
        <end position="387"/>
    </location>
</feature>
<feature type="domain" description="Leucine-binding protein" evidence="6">
    <location>
        <begin position="22"/>
        <end position="359"/>
    </location>
</feature>
<dbReference type="EMBL" id="QJJK01000010">
    <property type="protein sequence ID" value="PXW55338.1"/>
    <property type="molecule type" value="Genomic_DNA"/>
</dbReference>
<keyword evidence="8" id="KW-1185">Reference proteome</keyword>
<evidence type="ECO:0000256" key="4">
    <source>
        <dbReference type="ARBA" id="ARBA00022970"/>
    </source>
</evidence>
<keyword evidence="2" id="KW-0813">Transport</keyword>
<evidence type="ECO:0000256" key="2">
    <source>
        <dbReference type="ARBA" id="ARBA00022448"/>
    </source>
</evidence>
<name>A0A2V3U0I0_9HYPH</name>
<dbReference type="InterPro" id="IPR028082">
    <property type="entry name" value="Peripla_BP_I"/>
</dbReference>
<evidence type="ECO:0000256" key="3">
    <source>
        <dbReference type="ARBA" id="ARBA00022729"/>
    </source>
</evidence>
<dbReference type="CDD" id="cd06359">
    <property type="entry name" value="PBP1_Nba-like"/>
    <property type="match status" value="1"/>
</dbReference>
<dbReference type="PANTHER" id="PTHR30483">
    <property type="entry name" value="LEUCINE-SPECIFIC-BINDING PROTEIN"/>
    <property type="match status" value="1"/>
</dbReference>
<comment type="similarity">
    <text evidence="1">Belongs to the leucine-binding protein family.</text>
</comment>
<sequence length="387" mass="41051">MKLLVAIGLALALTVSAQAADPLKLGFVTTLSGATGAVGNEAQRGFDIALQQLGGQIGGRDISVVLVDDKGSAAEAVEIATRLVERDKVDLVMGLANSAVLMAGSKRLLASGKIVVGAYAGPSPFAGAGCHPNAFFTNFQNDQWAEGMGAYLNAKGVKRLALMALDYQAGWDHLAGIKRTFKGEIVSEVLTPFTQLDFAAEFAQLRPKKPDALFVFYVGGPAVSFVKQFTQAGLNTQIPLYSLDALTDPLTLPALGASGLGIVSTATWNPELDNPANKRFVAAFKAKYGRVPASYAQAHYDAVMLLDGAIRQRGGDISDTDAFRQALREARFDSVRGPFAFNNNHMPIQNVYVQQVVAGADGKPYVKLIGIAAEKASDSYHQDCPLK</sequence>
<dbReference type="PRINTS" id="PR00337">
    <property type="entry name" value="LEUILEVALBP"/>
</dbReference>
<dbReference type="SUPFAM" id="SSF53822">
    <property type="entry name" value="Periplasmic binding protein-like I"/>
    <property type="match status" value="1"/>
</dbReference>
<evidence type="ECO:0000259" key="6">
    <source>
        <dbReference type="Pfam" id="PF13458"/>
    </source>
</evidence>
<dbReference type="OrthoDB" id="435355at2"/>
<evidence type="ECO:0000256" key="5">
    <source>
        <dbReference type="SAM" id="SignalP"/>
    </source>
</evidence>
<dbReference type="Gene3D" id="3.40.50.2300">
    <property type="match status" value="2"/>
</dbReference>
<dbReference type="PANTHER" id="PTHR30483:SF6">
    <property type="entry name" value="PERIPLASMIC BINDING PROTEIN OF ABC TRANSPORTER FOR NATURAL AMINO ACIDS"/>
    <property type="match status" value="1"/>
</dbReference>
<gene>
    <name evidence="7" type="ORF">C7450_110277</name>
</gene>
<feature type="signal peptide" evidence="5">
    <location>
        <begin position="1"/>
        <end position="19"/>
    </location>
</feature>
<dbReference type="Proteomes" id="UP000248021">
    <property type="component" value="Unassembled WGS sequence"/>
</dbReference>
<dbReference type="InterPro" id="IPR051010">
    <property type="entry name" value="BCAA_transport"/>
</dbReference>
<organism evidence="7 8">
    <name type="scientific">Chelatococcus asaccharovorans</name>
    <dbReference type="NCBI Taxonomy" id="28210"/>
    <lineage>
        <taxon>Bacteria</taxon>
        <taxon>Pseudomonadati</taxon>
        <taxon>Pseudomonadota</taxon>
        <taxon>Alphaproteobacteria</taxon>
        <taxon>Hyphomicrobiales</taxon>
        <taxon>Chelatococcaceae</taxon>
        <taxon>Chelatococcus</taxon>
    </lineage>
</organism>
<dbReference type="InterPro" id="IPR000709">
    <property type="entry name" value="Leu_Ile_Val-bd"/>
</dbReference>
<evidence type="ECO:0000313" key="7">
    <source>
        <dbReference type="EMBL" id="PXW55338.1"/>
    </source>
</evidence>